<dbReference type="RefSeq" id="WP_344120627.1">
    <property type="nucleotide sequence ID" value="NZ_BAAABW010000026.1"/>
</dbReference>
<feature type="domain" description="Transposase IS701-like DDE" evidence="1">
    <location>
        <begin position="13"/>
        <end position="112"/>
    </location>
</feature>
<dbReference type="Proteomes" id="UP001500063">
    <property type="component" value="Unassembled WGS sequence"/>
</dbReference>
<dbReference type="Pfam" id="PF13546">
    <property type="entry name" value="DDE_5"/>
    <property type="match status" value="1"/>
</dbReference>
<dbReference type="EMBL" id="BAAABW010000026">
    <property type="protein sequence ID" value="GAA0363902.1"/>
    <property type="molecule type" value="Genomic_DNA"/>
</dbReference>
<comment type="caution">
    <text evidence="2">The sequence shown here is derived from an EMBL/GenBank/DDBJ whole genome shotgun (WGS) entry which is preliminary data.</text>
</comment>
<organism evidence="2 3">
    <name type="scientific">Streptomyces blastmyceticus</name>
    <dbReference type="NCBI Taxonomy" id="68180"/>
    <lineage>
        <taxon>Bacteria</taxon>
        <taxon>Bacillati</taxon>
        <taxon>Actinomycetota</taxon>
        <taxon>Actinomycetes</taxon>
        <taxon>Kitasatosporales</taxon>
        <taxon>Streptomycetaceae</taxon>
        <taxon>Streptomyces</taxon>
    </lineage>
</organism>
<protein>
    <recommendedName>
        <fullName evidence="1">Transposase IS701-like DDE domain-containing protein</fullName>
    </recommendedName>
</protein>
<gene>
    <name evidence="2" type="ORF">GCM10010319_47130</name>
</gene>
<proteinExistence type="predicted"/>
<dbReference type="InterPro" id="IPR039365">
    <property type="entry name" value="IS701-like"/>
</dbReference>
<dbReference type="InterPro" id="IPR038721">
    <property type="entry name" value="IS701-like_DDE_dom"/>
</dbReference>
<evidence type="ECO:0000313" key="3">
    <source>
        <dbReference type="Proteomes" id="UP001500063"/>
    </source>
</evidence>
<name>A0ABP3HBH2_9ACTN</name>
<reference evidence="3" key="1">
    <citation type="journal article" date="2019" name="Int. J. Syst. Evol. Microbiol.">
        <title>The Global Catalogue of Microorganisms (GCM) 10K type strain sequencing project: providing services to taxonomists for standard genome sequencing and annotation.</title>
        <authorList>
            <consortium name="The Broad Institute Genomics Platform"/>
            <consortium name="The Broad Institute Genome Sequencing Center for Infectious Disease"/>
            <person name="Wu L."/>
            <person name="Ma J."/>
        </authorList>
    </citation>
    <scope>NUCLEOTIDE SEQUENCE [LARGE SCALE GENOMIC DNA]</scope>
    <source>
        <strain evidence="3">JCM 4565</strain>
    </source>
</reference>
<evidence type="ECO:0000259" key="1">
    <source>
        <dbReference type="Pfam" id="PF13546"/>
    </source>
</evidence>
<accession>A0ABP3HBH2</accession>
<evidence type="ECO:0000313" key="2">
    <source>
        <dbReference type="EMBL" id="GAA0363902.1"/>
    </source>
</evidence>
<dbReference type="PANTHER" id="PTHR33627:SF1">
    <property type="entry name" value="TRANSPOSASE"/>
    <property type="match status" value="1"/>
</dbReference>
<sequence>MQDNSLGIDWHVWPLFVPPAWDDRGDPRRAHCRKPEEAGRVAKEKPALEILHELGQWGPTRRPVVADDGYGQSVAFHHALRERGLDHVVMIRGDEIAQEADAVQFQPACSGLGPADAVPLRTPAPAISGTRRA</sequence>
<keyword evidence="3" id="KW-1185">Reference proteome</keyword>
<dbReference type="PANTHER" id="PTHR33627">
    <property type="entry name" value="TRANSPOSASE"/>
    <property type="match status" value="1"/>
</dbReference>